<reference evidence="3" key="1">
    <citation type="submission" date="2016-10" db="EMBL/GenBank/DDBJ databases">
        <title>Sequence of Gallionella enrichment culture.</title>
        <authorList>
            <person name="Poehlein A."/>
            <person name="Muehling M."/>
            <person name="Daniel R."/>
        </authorList>
    </citation>
    <scope>NUCLEOTIDE SEQUENCE</scope>
</reference>
<dbReference type="InterPro" id="IPR006143">
    <property type="entry name" value="RND_pump_MFP"/>
</dbReference>
<dbReference type="GO" id="GO:1990281">
    <property type="term" value="C:efflux pump complex"/>
    <property type="evidence" value="ECO:0007669"/>
    <property type="project" value="TreeGrafter"/>
</dbReference>
<sequence>MIGLRRISIFLSITQVVGICCLLSGCKPNQAPQAKTELPSPVRVIRVEPMDQVSRYTYAGEITPRTETALSFRIGGKVMTRPVEVGSTIRRGSEIATLDPQDMRLQTDAMSSQLQAAQADYALAQANLDRYRTLLDKKFISPAEFDRRSNAVAVMAARKDELKSRLLSTHNQVFYTRLLAEDAGVVTATEAERGQVVGAGQTIVRVARIDEAEAVISVPENRLNEFKLTKEVKVSLWANPDQSYRGAVREISPLADPATRTYRARISIHQPDENVRFGMTATVSLSGETVREIFLPLSTLYHHQDKVAVWVVDPRKHTVNLVDVETSSFDIDRIGIKSGLNGGELVVQAGVHKLHQGQKVRILPSEQTAEE</sequence>
<evidence type="ECO:0000313" key="3">
    <source>
        <dbReference type="EMBL" id="OIQ80996.1"/>
    </source>
</evidence>
<dbReference type="PROSITE" id="PS51257">
    <property type="entry name" value="PROKAR_LIPOPROTEIN"/>
    <property type="match status" value="1"/>
</dbReference>
<gene>
    <name evidence="3" type="primary">macA_30</name>
    <name evidence="3" type="ORF">GALL_372380</name>
</gene>
<dbReference type="Gene3D" id="2.40.50.100">
    <property type="match status" value="1"/>
</dbReference>
<dbReference type="PANTHER" id="PTHR30469">
    <property type="entry name" value="MULTIDRUG RESISTANCE PROTEIN MDTA"/>
    <property type="match status" value="1"/>
</dbReference>
<evidence type="ECO:0000259" key="1">
    <source>
        <dbReference type="Pfam" id="PF25876"/>
    </source>
</evidence>
<dbReference type="NCBIfam" id="TIGR01730">
    <property type="entry name" value="RND_mfp"/>
    <property type="match status" value="1"/>
</dbReference>
<dbReference type="AlphaFoldDB" id="A0A1J5QM03"/>
<protein>
    <submittedName>
        <fullName evidence="3">Macrolide export protein MacA</fullName>
    </submittedName>
</protein>
<dbReference type="SUPFAM" id="SSF111369">
    <property type="entry name" value="HlyD-like secretion proteins"/>
    <property type="match status" value="1"/>
</dbReference>
<name>A0A1J5QM03_9ZZZZ</name>
<dbReference type="InterPro" id="IPR058624">
    <property type="entry name" value="MdtA-like_HH"/>
</dbReference>
<feature type="domain" description="Multidrug resistance protein MdtA-like alpha-helical hairpin" evidence="1">
    <location>
        <begin position="109"/>
        <end position="161"/>
    </location>
</feature>
<dbReference type="EMBL" id="MLJW01000983">
    <property type="protein sequence ID" value="OIQ80996.1"/>
    <property type="molecule type" value="Genomic_DNA"/>
</dbReference>
<dbReference type="PANTHER" id="PTHR30469:SF15">
    <property type="entry name" value="HLYD FAMILY OF SECRETION PROTEINS"/>
    <property type="match status" value="1"/>
</dbReference>
<dbReference type="GO" id="GO:0015562">
    <property type="term" value="F:efflux transmembrane transporter activity"/>
    <property type="evidence" value="ECO:0007669"/>
    <property type="project" value="TreeGrafter"/>
</dbReference>
<dbReference type="Gene3D" id="1.10.287.470">
    <property type="entry name" value="Helix hairpin bin"/>
    <property type="match status" value="1"/>
</dbReference>
<dbReference type="InterPro" id="IPR058792">
    <property type="entry name" value="Beta-barrel_RND_2"/>
</dbReference>
<proteinExistence type="predicted"/>
<dbReference type="Gene3D" id="2.40.30.170">
    <property type="match status" value="1"/>
</dbReference>
<dbReference type="Gene3D" id="2.40.420.20">
    <property type="match status" value="1"/>
</dbReference>
<organism evidence="3">
    <name type="scientific">mine drainage metagenome</name>
    <dbReference type="NCBI Taxonomy" id="410659"/>
    <lineage>
        <taxon>unclassified sequences</taxon>
        <taxon>metagenomes</taxon>
        <taxon>ecological metagenomes</taxon>
    </lineage>
</organism>
<accession>A0A1J5QM03</accession>
<evidence type="ECO:0000259" key="2">
    <source>
        <dbReference type="Pfam" id="PF25954"/>
    </source>
</evidence>
<comment type="caution">
    <text evidence="3">The sequence shown here is derived from an EMBL/GenBank/DDBJ whole genome shotgun (WGS) entry which is preliminary data.</text>
</comment>
<dbReference type="Pfam" id="PF25876">
    <property type="entry name" value="HH_MFP_RND"/>
    <property type="match status" value="1"/>
</dbReference>
<dbReference type="Pfam" id="PF25954">
    <property type="entry name" value="Beta-barrel_RND_2"/>
    <property type="match status" value="1"/>
</dbReference>
<feature type="domain" description="CusB-like beta-barrel" evidence="2">
    <location>
        <begin position="216"/>
        <end position="288"/>
    </location>
</feature>